<dbReference type="EMBL" id="WNKX01000001">
    <property type="protein sequence ID" value="MTW09192.1"/>
    <property type="molecule type" value="Genomic_DNA"/>
</dbReference>
<dbReference type="Proteomes" id="UP000472320">
    <property type="component" value="Unassembled WGS sequence"/>
</dbReference>
<gene>
    <name evidence="1" type="ORF">GM658_01130</name>
</gene>
<name>A0A6L6Q9Y6_9BURK</name>
<comment type="caution">
    <text evidence="1">The sequence shown here is derived from an EMBL/GenBank/DDBJ whole genome shotgun (WGS) entry which is preliminary data.</text>
</comment>
<evidence type="ECO:0000313" key="2">
    <source>
        <dbReference type="Proteomes" id="UP000472320"/>
    </source>
</evidence>
<organism evidence="1 2">
    <name type="scientific">Massilia eburnea</name>
    <dbReference type="NCBI Taxonomy" id="1776165"/>
    <lineage>
        <taxon>Bacteria</taxon>
        <taxon>Pseudomonadati</taxon>
        <taxon>Pseudomonadota</taxon>
        <taxon>Betaproteobacteria</taxon>
        <taxon>Burkholderiales</taxon>
        <taxon>Oxalobacteraceae</taxon>
        <taxon>Telluria group</taxon>
        <taxon>Massilia</taxon>
    </lineage>
</organism>
<proteinExistence type="predicted"/>
<dbReference type="OrthoDB" id="5762321at2"/>
<dbReference type="AlphaFoldDB" id="A0A6L6Q9Y6"/>
<dbReference type="RefSeq" id="WP_155452174.1">
    <property type="nucleotide sequence ID" value="NZ_WNKX01000001.1"/>
</dbReference>
<evidence type="ECO:0000313" key="1">
    <source>
        <dbReference type="EMBL" id="MTW09192.1"/>
    </source>
</evidence>
<keyword evidence="2" id="KW-1185">Reference proteome</keyword>
<sequence>MDSEHDQRNGVLDEMAGIRWKGKFGPTDLAVDLTGPLYTPQRLYSSGRSDRLELAGGSAQARLDVGGPRGDAPAIIGNTYGAGRVLQFAFDLPSSFTKEGAWQPVIDSSLQQVMRPLGDTQAPGASLLARLGVRNLGPATAVLVSSALPADAEYVSSSPDGTYDGDKHAINWSFTLESQQSWDALLALRAPLQGASYSLDTTVSTIDPSTGLPTPYGQPLALAVKVYDAEQLAQQAIATLDGLALSRKQEARLRDRMVDDVRSAMAAIQQGSATSLDSAIVQLVNVVAQLPQLGSAPTRPVHDALDRVIREAQRRWSVKTSQG</sequence>
<reference evidence="1 2" key="1">
    <citation type="submission" date="2019-11" db="EMBL/GenBank/DDBJ databases">
        <title>Type strains purchased from KCTC, JCM and DSMZ.</title>
        <authorList>
            <person name="Lu H."/>
        </authorList>
    </citation>
    <scope>NUCLEOTIDE SEQUENCE [LARGE SCALE GENOMIC DNA]</scope>
    <source>
        <strain evidence="1 2">JCM 31587</strain>
    </source>
</reference>
<accession>A0A6L6Q9Y6</accession>
<protein>
    <submittedName>
        <fullName evidence="1">Uncharacterized protein</fullName>
    </submittedName>
</protein>